<evidence type="ECO:0000256" key="1">
    <source>
        <dbReference type="ARBA" id="ARBA00012513"/>
    </source>
</evidence>
<protein>
    <recommendedName>
        <fullName evidence="1">non-specific serine/threonine protein kinase</fullName>
        <ecNumber evidence="1">2.7.11.1</ecNumber>
    </recommendedName>
</protein>
<evidence type="ECO:0000256" key="2">
    <source>
        <dbReference type="ARBA" id="ARBA00022527"/>
    </source>
</evidence>
<dbReference type="GO" id="GO:0050684">
    <property type="term" value="P:regulation of mRNA processing"/>
    <property type="evidence" value="ECO:0007669"/>
    <property type="project" value="TreeGrafter"/>
</dbReference>
<reference evidence="9" key="1">
    <citation type="submission" date="2019-10" db="EMBL/GenBank/DDBJ databases">
        <authorList>
            <person name="Nor Muhammad N."/>
        </authorList>
    </citation>
    <scope>NUCLEOTIDE SEQUENCE</scope>
</reference>
<accession>A0A5K1K8B1</accession>
<name>A0A5K1K8B1_9APHY</name>
<keyword evidence="6" id="KW-0067">ATP-binding</keyword>
<dbReference type="AlphaFoldDB" id="A0A5K1K8B1"/>
<dbReference type="InterPro" id="IPR011009">
    <property type="entry name" value="Kinase-like_dom_sf"/>
</dbReference>
<evidence type="ECO:0000256" key="4">
    <source>
        <dbReference type="ARBA" id="ARBA00022741"/>
    </source>
</evidence>
<dbReference type="GO" id="GO:0005524">
    <property type="term" value="F:ATP binding"/>
    <property type="evidence" value="ECO:0007669"/>
    <property type="project" value="UniProtKB-KW"/>
</dbReference>
<dbReference type="PANTHER" id="PTHR47634">
    <property type="entry name" value="PROTEIN KINASE DOMAIN-CONTAINING PROTEIN-RELATED"/>
    <property type="match status" value="1"/>
</dbReference>
<proteinExistence type="predicted"/>
<evidence type="ECO:0000256" key="3">
    <source>
        <dbReference type="ARBA" id="ARBA00022679"/>
    </source>
</evidence>
<keyword evidence="2" id="KW-0723">Serine/threonine-protein kinase</keyword>
<dbReference type="Gene3D" id="3.30.200.20">
    <property type="entry name" value="Phosphorylase Kinase, domain 1"/>
    <property type="match status" value="1"/>
</dbReference>
<dbReference type="InterPro" id="IPR051334">
    <property type="entry name" value="SRPK"/>
</dbReference>
<comment type="catalytic activity">
    <reaction evidence="8">
        <text>L-seryl-[protein] + ATP = O-phospho-L-seryl-[protein] + ADP + H(+)</text>
        <dbReference type="Rhea" id="RHEA:17989"/>
        <dbReference type="Rhea" id="RHEA-COMP:9863"/>
        <dbReference type="Rhea" id="RHEA-COMP:11604"/>
        <dbReference type="ChEBI" id="CHEBI:15378"/>
        <dbReference type="ChEBI" id="CHEBI:29999"/>
        <dbReference type="ChEBI" id="CHEBI:30616"/>
        <dbReference type="ChEBI" id="CHEBI:83421"/>
        <dbReference type="ChEBI" id="CHEBI:456216"/>
        <dbReference type="EC" id="2.7.11.1"/>
    </reaction>
</comment>
<dbReference type="PANTHER" id="PTHR47634:SF9">
    <property type="entry name" value="PROTEIN KINASE DOMAIN-CONTAINING PROTEIN-RELATED"/>
    <property type="match status" value="1"/>
</dbReference>
<dbReference type="GO" id="GO:0005634">
    <property type="term" value="C:nucleus"/>
    <property type="evidence" value="ECO:0007669"/>
    <property type="project" value="TreeGrafter"/>
</dbReference>
<evidence type="ECO:0000256" key="7">
    <source>
        <dbReference type="ARBA" id="ARBA00047899"/>
    </source>
</evidence>
<sequence length="78" mass="8797">MAPKQPCAKYQYVVTSSGPKIVPVPDVYSKDEESPADYNSGGYLQVKINDTFKDGRYLVLRKLGWGHFSTVWLAKDNQ</sequence>
<dbReference type="SUPFAM" id="SSF56112">
    <property type="entry name" value="Protein kinase-like (PK-like)"/>
    <property type="match status" value="1"/>
</dbReference>
<keyword evidence="5" id="KW-0418">Kinase</keyword>
<keyword evidence="3" id="KW-0808">Transferase</keyword>
<evidence type="ECO:0000256" key="8">
    <source>
        <dbReference type="ARBA" id="ARBA00048679"/>
    </source>
</evidence>
<keyword evidence="4" id="KW-0547">Nucleotide-binding</keyword>
<dbReference type="GO" id="GO:0005737">
    <property type="term" value="C:cytoplasm"/>
    <property type="evidence" value="ECO:0007669"/>
    <property type="project" value="TreeGrafter"/>
</dbReference>
<dbReference type="GO" id="GO:0000245">
    <property type="term" value="P:spliceosomal complex assembly"/>
    <property type="evidence" value="ECO:0007669"/>
    <property type="project" value="TreeGrafter"/>
</dbReference>
<organism evidence="9">
    <name type="scientific">Ganoderma boninense</name>
    <dbReference type="NCBI Taxonomy" id="34458"/>
    <lineage>
        <taxon>Eukaryota</taxon>
        <taxon>Fungi</taxon>
        <taxon>Dikarya</taxon>
        <taxon>Basidiomycota</taxon>
        <taxon>Agaricomycotina</taxon>
        <taxon>Agaricomycetes</taxon>
        <taxon>Polyporales</taxon>
        <taxon>Polyporaceae</taxon>
        <taxon>Ganoderma</taxon>
    </lineage>
</organism>
<evidence type="ECO:0000313" key="9">
    <source>
        <dbReference type="EMBL" id="VWP02544.1"/>
    </source>
</evidence>
<evidence type="ECO:0000256" key="6">
    <source>
        <dbReference type="ARBA" id="ARBA00022840"/>
    </source>
</evidence>
<gene>
    <name evidence="9" type="primary">P0CL08</name>
</gene>
<evidence type="ECO:0000256" key="5">
    <source>
        <dbReference type="ARBA" id="ARBA00022777"/>
    </source>
</evidence>
<dbReference type="GO" id="GO:0004674">
    <property type="term" value="F:protein serine/threonine kinase activity"/>
    <property type="evidence" value="ECO:0007669"/>
    <property type="project" value="UniProtKB-KW"/>
</dbReference>
<comment type="catalytic activity">
    <reaction evidence="7">
        <text>L-threonyl-[protein] + ATP = O-phospho-L-threonyl-[protein] + ADP + H(+)</text>
        <dbReference type="Rhea" id="RHEA:46608"/>
        <dbReference type="Rhea" id="RHEA-COMP:11060"/>
        <dbReference type="Rhea" id="RHEA-COMP:11605"/>
        <dbReference type="ChEBI" id="CHEBI:15378"/>
        <dbReference type="ChEBI" id="CHEBI:30013"/>
        <dbReference type="ChEBI" id="CHEBI:30616"/>
        <dbReference type="ChEBI" id="CHEBI:61977"/>
        <dbReference type="ChEBI" id="CHEBI:456216"/>
        <dbReference type="EC" id="2.7.11.1"/>
    </reaction>
</comment>
<dbReference type="EMBL" id="LR730302">
    <property type="protein sequence ID" value="VWP02544.1"/>
    <property type="molecule type" value="Genomic_DNA"/>
</dbReference>
<dbReference type="EC" id="2.7.11.1" evidence="1"/>